<proteinExistence type="predicted"/>
<gene>
    <name evidence="2" type="ORF">Q0590_26330</name>
</gene>
<dbReference type="Pfam" id="PF13338">
    <property type="entry name" value="AbiEi_4"/>
    <property type="match status" value="1"/>
</dbReference>
<keyword evidence="3" id="KW-1185">Reference proteome</keyword>
<evidence type="ECO:0000313" key="3">
    <source>
        <dbReference type="Proteomes" id="UP001168528"/>
    </source>
</evidence>
<comment type="caution">
    <text evidence="2">The sequence shown here is derived from an EMBL/GenBank/DDBJ whole genome shotgun (WGS) entry which is preliminary data.</text>
</comment>
<evidence type="ECO:0000259" key="1">
    <source>
        <dbReference type="Pfam" id="PF13338"/>
    </source>
</evidence>
<feature type="domain" description="AbiEi antitoxin N-terminal" evidence="1">
    <location>
        <begin position="6"/>
        <end position="49"/>
    </location>
</feature>
<dbReference type="Proteomes" id="UP001168528">
    <property type="component" value="Unassembled WGS sequence"/>
</dbReference>
<organism evidence="2 3">
    <name type="scientific">Rhodocytophaga aerolata</name>
    <dbReference type="NCBI Taxonomy" id="455078"/>
    <lineage>
        <taxon>Bacteria</taxon>
        <taxon>Pseudomonadati</taxon>
        <taxon>Bacteroidota</taxon>
        <taxon>Cytophagia</taxon>
        <taxon>Cytophagales</taxon>
        <taxon>Rhodocytophagaceae</taxon>
        <taxon>Rhodocytophaga</taxon>
    </lineage>
</organism>
<dbReference type="InterPro" id="IPR025159">
    <property type="entry name" value="AbiEi_N"/>
</dbReference>
<protein>
    <submittedName>
        <fullName evidence="2">Type IV toxin-antitoxin system AbiEi family antitoxin domain-containing protein</fullName>
    </submittedName>
</protein>
<accession>A0ABT8RCT9</accession>
<name>A0ABT8RCT9_9BACT</name>
<reference evidence="2" key="1">
    <citation type="submission" date="2023-07" db="EMBL/GenBank/DDBJ databases">
        <title>The genome sequence of Rhodocytophaga aerolata KACC 12507.</title>
        <authorList>
            <person name="Zhang X."/>
        </authorList>
    </citation>
    <scope>NUCLEOTIDE SEQUENCE</scope>
    <source>
        <strain evidence="2">KACC 12507</strain>
    </source>
</reference>
<dbReference type="EMBL" id="JAUKPO010000022">
    <property type="protein sequence ID" value="MDO1449824.1"/>
    <property type="molecule type" value="Genomic_DNA"/>
</dbReference>
<sequence length="200" mass="23400">MHTLIESIFKKGKGYARLREVKKAGINPYQLQKLEEEGKVIKISRGLYRWQEDILAEEMTEVGQMVPKGVFCLYSALAFYELTTYIPHQYHVAIERSRKITLPAYPPIKLYYWSPKAYQIGISQLPLDQKAVSPNHIAIYEMEKTLCDVIKYRSKMGADLVRETLISYLKRKDRDLEKLLTYAKLLRVEKILHDYLALLL</sequence>
<evidence type="ECO:0000313" key="2">
    <source>
        <dbReference type="EMBL" id="MDO1449824.1"/>
    </source>
</evidence>
<dbReference type="RefSeq" id="WP_302040627.1">
    <property type="nucleotide sequence ID" value="NZ_JAUKPO010000022.1"/>
</dbReference>